<accession>A0AAU8J7P7</accession>
<reference evidence="2" key="1">
    <citation type="submission" date="2024-07" db="EMBL/GenBank/DDBJ databases">
        <authorList>
            <person name="Kim Y.J."/>
            <person name="Jeong J.Y."/>
        </authorList>
    </citation>
    <scope>NUCLEOTIDE SEQUENCE</scope>
    <source>
        <strain evidence="2">GIHE-MW2</strain>
    </source>
</reference>
<evidence type="ECO:0000313" key="2">
    <source>
        <dbReference type="EMBL" id="XCM34566.1"/>
    </source>
</evidence>
<keyword evidence="1" id="KW-0812">Transmembrane</keyword>
<feature type="transmembrane region" description="Helical" evidence="1">
    <location>
        <begin position="6"/>
        <end position="24"/>
    </location>
</feature>
<keyword evidence="1" id="KW-1133">Transmembrane helix</keyword>
<keyword evidence="1" id="KW-0472">Membrane</keyword>
<dbReference type="RefSeq" id="WP_354634624.1">
    <property type="nucleotide sequence ID" value="NZ_CP159837.1"/>
</dbReference>
<gene>
    <name evidence="2" type="ORF">ABWT76_003172</name>
</gene>
<protein>
    <submittedName>
        <fullName evidence="2">NfeD-like protein</fullName>
    </submittedName>
</protein>
<sequence>MLPIYIFSFTIGGIFVALAALAGLDGVDFDHPFDADIEVREESRNIEEGEKILTLTKRPKKMTLWLPFLTIKFWTFGSCFFGLTGIVLSKLTPGIPELAIASISVLIGSFCGTSMVWVLRNLRRHQADSLIRANDLIGLSGKVSLPFDSQSKGKVQLTLKGSNLDLVAFTDEEKGFKKGDRVLIVGLKNNQLWVVTDESTDI</sequence>
<feature type="transmembrane region" description="Helical" evidence="1">
    <location>
        <begin position="64"/>
        <end position="86"/>
    </location>
</feature>
<feature type="transmembrane region" description="Helical" evidence="1">
    <location>
        <begin position="98"/>
        <end position="119"/>
    </location>
</feature>
<organism evidence="2">
    <name type="scientific">Planktothricoides raciborskii GIHE-MW2</name>
    <dbReference type="NCBI Taxonomy" id="2792601"/>
    <lineage>
        <taxon>Bacteria</taxon>
        <taxon>Bacillati</taxon>
        <taxon>Cyanobacteriota</taxon>
        <taxon>Cyanophyceae</taxon>
        <taxon>Oscillatoriophycideae</taxon>
        <taxon>Oscillatoriales</taxon>
        <taxon>Oscillatoriaceae</taxon>
        <taxon>Planktothricoides</taxon>
    </lineage>
</organism>
<dbReference type="EMBL" id="CP159837">
    <property type="protein sequence ID" value="XCM34566.1"/>
    <property type="molecule type" value="Genomic_DNA"/>
</dbReference>
<dbReference type="Gene3D" id="2.40.50.140">
    <property type="entry name" value="Nucleic acid-binding proteins"/>
    <property type="match status" value="1"/>
</dbReference>
<dbReference type="AlphaFoldDB" id="A0AAU8J7P7"/>
<proteinExistence type="predicted"/>
<evidence type="ECO:0000256" key="1">
    <source>
        <dbReference type="SAM" id="Phobius"/>
    </source>
</evidence>
<dbReference type="InterPro" id="IPR012340">
    <property type="entry name" value="NA-bd_OB-fold"/>
</dbReference>
<name>A0AAU8J7P7_9CYAN</name>